<name>A0AAJ7SUJ7_PETMA</name>
<sequence>MDYGLVTAVFCLCLGSCNALAVHAIAKPQASVHMEGETVWIVCSVRPSTPVTPDLRAPSDNNPPDLSWAVNYSTVSSHKAQGQSKPSSKTKKETSPNIHAKGIDSTANPTAVERRRPPPLDQRDLEILTGESPPTGHQGDAGKSPVRASQLKPMLGRARTRRAKTPNTKIPRLISKTLDNSTEDDQNLDKTKLAEHGKEHKQGKPANKLVDVSNATLLHSASRTASVVGVRKKMPENRTKSLTLTYRSKQLNQTSSQAAKKVEQGARPGSPKLPVKNSRLTKFEKTPRLSQPKQTTLIANQHHNQTKPNSEKPKHKGQGKTAEHSSETQTQRIGQHQTNEKASLPSKSTQAPAVKVQNRNTTSQHDPDQQEASPRLTKDHTKPVKRISSGDKSTESVATDPSHENNSRLGTNLGRSRATQKGTRANKPQEHANKLGHTITAQAHATLKTPLQNPPLEVTLGETDVKDKTEYEPTKEMHILTETSDILDPVEPTQVSSRQRTTIENVLTMVKAADSNLGRLNRTNNTNKTGQLKPKPPAHAHPDKKQPMRQVPERKGSDHKKPLIKTPGYLTPQKTTETHNKLMVVPTQTTFITTKTITPPPPEHASPTRGISTRLEISKQMNPATARPVDHSHELVVQWLLAGVDGSEVEIARRDRRGKLKVAEEFRERQRTGGLDLSWDPSLLALSLSLSPAVRADVGTYRCVATSGWEDGVLNASAEVKLRVLRPDSNIYPHQETPSTKGPSSIEEMVFNEGVPMSISQELYILTVAVCSLGLISLLLFLSIILHRHRTRKHRSTSAASRSFQDCKCSLNRSHSKVNGCTASDHQACTNSAKVIKTLQDKFAENRASVTRSSVCTLPEPSISADLPPEPRPISAEELVPCDVTYAALDLTRPVATKPQPLPRTIYAQISFSQTKNG</sequence>
<dbReference type="Proteomes" id="UP001318040">
    <property type="component" value="Chromosome 8"/>
</dbReference>
<dbReference type="KEGG" id="pmrn:116940302"/>
<keyword evidence="2" id="KW-0812">Transmembrane</keyword>
<feature type="compositionally biased region" description="Basic and acidic residues" evidence="1">
    <location>
        <begin position="112"/>
        <end position="126"/>
    </location>
</feature>
<organism evidence="4 5">
    <name type="scientific">Petromyzon marinus</name>
    <name type="common">Sea lamprey</name>
    <dbReference type="NCBI Taxonomy" id="7757"/>
    <lineage>
        <taxon>Eukaryota</taxon>
        <taxon>Metazoa</taxon>
        <taxon>Chordata</taxon>
        <taxon>Craniata</taxon>
        <taxon>Vertebrata</taxon>
        <taxon>Cyclostomata</taxon>
        <taxon>Hyperoartia</taxon>
        <taxon>Petromyzontiformes</taxon>
        <taxon>Petromyzontidae</taxon>
        <taxon>Petromyzon</taxon>
    </lineage>
</organism>
<reference evidence="5" key="1">
    <citation type="submission" date="2025-08" db="UniProtKB">
        <authorList>
            <consortium name="RefSeq"/>
        </authorList>
    </citation>
    <scope>IDENTIFICATION</scope>
    <source>
        <tissue evidence="5">Sperm</tissue>
    </source>
</reference>
<keyword evidence="2" id="KW-0472">Membrane</keyword>
<feature type="compositionally biased region" description="Basic and acidic residues" evidence="1">
    <location>
        <begin position="376"/>
        <end position="394"/>
    </location>
</feature>
<keyword evidence="4" id="KW-1185">Reference proteome</keyword>
<feature type="compositionally biased region" description="Polar residues" evidence="1">
    <location>
        <begin position="74"/>
        <end position="83"/>
    </location>
</feature>
<keyword evidence="3" id="KW-0732">Signal</keyword>
<feature type="compositionally biased region" description="Polar residues" evidence="1">
    <location>
        <begin position="407"/>
        <end position="423"/>
    </location>
</feature>
<dbReference type="Gene3D" id="2.60.40.10">
    <property type="entry name" value="Immunoglobulins"/>
    <property type="match status" value="1"/>
</dbReference>
<dbReference type="RefSeq" id="XP_032805827.1">
    <property type="nucleotide sequence ID" value="XM_032949936.1"/>
</dbReference>
<feature type="transmembrane region" description="Helical" evidence="2">
    <location>
        <begin position="763"/>
        <end position="786"/>
    </location>
</feature>
<feature type="compositionally biased region" description="Basic and acidic residues" evidence="1">
    <location>
        <begin position="540"/>
        <end position="561"/>
    </location>
</feature>
<feature type="chain" id="PRO_5042604028" evidence="3">
    <location>
        <begin position="20"/>
        <end position="918"/>
    </location>
</feature>
<evidence type="ECO:0000256" key="2">
    <source>
        <dbReference type="SAM" id="Phobius"/>
    </source>
</evidence>
<feature type="region of interest" description="Disordered" evidence="1">
    <location>
        <begin position="514"/>
        <end position="576"/>
    </location>
</feature>
<keyword evidence="2" id="KW-1133">Transmembrane helix</keyword>
<evidence type="ECO:0000256" key="3">
    <source>
        <dbReference type="SAM" id="SignalP"/>
    </source>
</evidence>
<feature type="region of interest" description="Disordered" evidence="1">
    <location>
        <begin position="248"/>
        <end position="432"/>
    </location>
</feature>
<protein>
    <submittedName>
        <fullName evidence="5">Uncharacterized protein LOC116940302 isoform X1</fullName>
    </submittedName>
</protein>
<evidence type="ECO:0000256" key="1">
    <source>
        <dbReference type="SAM" id="MobiDB-lite"/>
    </source>
</evidence>
<dbReference type="InterPro" id="IPR036179">
    <property type="entry name" value="Ig-like_dom_sf"/>
</dbReference>
<accession>A0AAJ7SUJ7</accession>
<proteinExistence type="predicted"/>
<evidence type="ECO:0000313" key="5">
    <source>
        <dbReference type="RefSeq" id="XP_032805827.1"/>
    </source>
</evidence>
<dbReference type="InterPro" id="IPR013783">
    <property type="entry name" value="Ig-like_fold"/>
</dbReference>
<feature type="compositionally biased region" description="Polar residues" evidence="1">
    <location>
        <begin position="248"/>
        <end position="258"/>
    </location>
</feature>
<feature type="compositionally biased region" description="Polar residues" evidence="1">
    <location>
        <begin position="288"/>
        <end position="308"/>
    </location>
</feature>
<feature type="compositionally biased region" description="Low complexity" evidence="1">
    <location>
        <begin position="516"/>
        <end position="530"/>
    </location>
</feature>
<evidence type="ECO:0000313" key="4">
    <source>
        <dbReference type="Proteomes" id="UP001318040"/>
    </source>
</evidence>
<dbReference type="SUPFAM" id="SSF48726">
    <property type="entry name" value="Immunoglobulin"/>
    <property type="match status" value="1"/>
</dbReference>
<feature type="signal peptide" evidence="3">
    <location>
        <begin position="1"/>
        <end position="19"/>
    </location>
</feature>
<gene>
    <name evidence="5" type="primary">LOC116940302</name>
</gene>
<dbReference type="AlphaFoldDB" id="A0AAJ7SUJ7"/>
<feature type="compositionally biased region" description="Polar residues" evidence="1">
    <location>
        <begin position="327"/>
        <end position="364"/>
    </location>
</feature>
<feature type="region of interest" description="Disordered" evidence="1">
    <location>
        <begin position="74"/>
        <end position="148"/>
    </location>
</feature>